<name>A0ABN3PMY9_9ACTN</name>
<feature type="region of interest" description="Disordered" evidence="1">
    <location>
        <begin position="45"/>
        <end position="65"/>
    </location>
</feature>
<organism evidence="2 3">
    <name type="scientific">Actinomadura fulvescens</name>
    <dbReference type="NCBI Taxonomy" id="46160"/>
    <lineage>
        <taxon>Bacteria</taxon>
        <taxon>Bacillati</taxon>
        <taxon>Actinomycetota</taxon>
        <taxon>Actinomycetes</taxon>
        <taxon>Streptosporangiales</taxon>
        <taxon>Thermomonosporaceae</taxon>
        <taxon>Actinomadura</taxon>
    </lineage>
</organism>
<feature type="compositionally biased region" description="Basic and acidic residues" evidence="1">
    <location>
        <begin position="46"/>
        <end position="55"/>
    </location>
</feature>
<proteinExistence type="predicted"/>
<sequence>MAPQGETGHIHPVPRYQVTTVPTGYGRDDANRITLGNVIKTTTNRTEVEDRRHADVPAPATLSLS</sequence>
<keyword evidence="3" id="KW-1185">Reference proteome</keyword>
<comment type="caution">
    <text evidence="2">The sequence shown here is derived from an EMBL/GenBank/DDBJ whole genome shotgun (WGS) entry which is preliminary data.</text>
</comment>
<evidence type="ECO:0000313" key="2">
    <source>
        <dbReference type="EMBL" id="GAA2594212.1"/>
    </source>
</evidence>
<accession>A0ABN3PMY9</accession>
<dbReference type="EMBL" id="BAAATD010000003">
    <property type="protein sequence ID" value="GAA2594212.1"/>
    <property type="molecule type" value="Genomic_DNA"/>
</dbReference>
<gene>
    <name evidence="2" type="ORF">GCM10010411_29240</name>
</gene>
<protein>
    <submittedName>
        <fullName evidence="2">Uncharacterized protein</fullName>
    </submittedName>
</protein>
<evidence type="ECO:0000313" key="3">
    <source>
        <dbReference type="Proteomes" id="UP001501509"/>
    </source>
</evidence>
<dbReference type="Proteomes" id="UP001501509">
    <property type="component" value="Unassembled WGS sequence"/>
</dbReference>
<evidence type="ECO:0000256" key="1">
    <source>
        <dbReference type="SAM" id="MobiDB-lite"/>
    </source>
</evidence>
<reference evidence="2 3" key="1">
    <citation type="journal article" date="2019" name="Int. J. Syst. Evol. Microbiol.">
        <title>The Global Catalogue of Microorganisms (GCM) 10K type strain sequencing project: providing services to taxonomists for standard genome sequencing and annotation.</title>
        <authorList>
            <consortium name="The Broad Institute Genomics Platform"/>
            <consortium name="The Broad Institute Genome Sequencing Center for Infectious Disease"/>
            <person name="Wu L."/>
            <person name="Ma J."/>
        </authorList>
    </citation>
    <scope>NUCLEOTIDE SEQUENCE [LARGE SCALE GENOMIC DNA]</scope>
    <source>
        <strain evidence="2 3">JCM 6833</strain>
    </source>
</reference>